<accession>A0A7R8UN60</accession>
<feature type="region of interest" description="Disordered" evidence="2">
    <location>
        <begin position="580"/>
        <end position="606"/>
    </location>
</feature>
<feature type="compositionally biased region" description="Low complexity" evidence="2">
    <location>
        <begin position="586"/>
        <end position="603"/>
    </location>
</feature>
<evidence type="ECO:0000313" key="4">
    <source>
        <dbReference type="Proteomes" id="UP000594454"/>
    </source>
</evidence>
<dbReference type="EMBL" id="LR899010">
    <property type="protein sequence ID" value="CAD7083574.1"/>
    <property type="molecule type" value="Genomic_DNA"/>
</dbReference>
<protein>
    <submittedName>
        <fullName evidence="3">Uncharacterized protein</fullName>
    </submittedName>
</protein>
<dbReference type="AlphaFoldDB" id="A0A7R8UN60"/>
<reference evidence="3 4" key="1">
    <citation type="submission" date="2020-11" db="EMBL/GenBank/DDBJ databases">
        <authorList>
            <person name="Wallbank WR R."/>
            <person name="Pardo Diaz C."/>
            <person name="Kozak K."/>
            <person name="Martin S."/>
            <person name="Jiggins C."/>
            <person name="Moest M."/>
            <person name="Warren A I."/>
            <person name="Generalovic N T."/>
            <person name="Byers J.R.P. K."/>
            <person name="Montejo-Kovacevich G."/>
            <person name="Yen C E."/>
        </authorList>
    </citation>
    <scope>NUCLEOTIDE SEQUENCE [LARGE SCALE GENOMIC DNA]</scope>
</reference>
<evidence type="ECO:0000256" key="1">
    <source>
        <dbReference type="SAM" id="Coils"/>
    </source>
</evidence>
<proteinExistence type="predicted"/>
<dbReference type="Proteomes" id="UP000594454">
    <property type="component" value="Chromosome 2"/>
</dbReference>
<evidence type="ECO:0000313" key="3">
    <source>
        <dbReference type="EMBL" id="CAD7083574.1"/>
    </source>
</evidence>
<keyword evidence="1" id="KW-0175">Coiled coil</keyword>
<gene>
    <name evidence="3" type="ORF">HERILL_LOCUS6523</name>
</gene>
<feature type="coiled-coil region" evidence="1">
    <location>
        <begin position="143"/>
        <end position="174"/>
    </location>
</feature>
<sequence length="709" mass="78981">MDFTAPYQEPDAEIDALEKKVNEAKRNNIRNCNSLGSFRDALAMLMAEETELERDYQERKSRLEGLKKKEEKAEKSRKFNRYLLKSLFEQRLFCPALYKEKREKVFAGHLEYLSKIQKEVSQRKKERENLTLVKQHQNVQQLESSTAEDLQQLSTELQNEENNAKMNLDKMEKKISNIILSLVVNRKRLSEKTDETTCAKSLREKLQTNGVVLVNSDQISQLMTQSSGKLENFHIPKISPVPSTSQDDIENSKEKVEAMLSHLKRIINSTNNDLRFSPSPENVQKKDSNFSAYTHTGYIEQKSYTVSSSVTVTEIRNGVYVESQTPVGNNPLKKLSPMENGIMETSVQSLRKMSPIGKDNMEAIPRPQICHKVEPFPQNNLPKSLLSSTLVANQPPLVKSFALSALNENLIGEGLKGDESNPSKSPPVESHVEIGESKKVTVLSNVILKQAEDGATKSDPALLEQIPVPNEEGIDTTAQRQLLSNGLKNESDGISKFVDIAPLKSVEDVSHGDILDKQALKRVGDKLPPVLEVKRQRISKPVPNKLSPPAIIEGIKIRPSAETPIELNTEIPSSHITIQSSNENASSNAPINPISENPNSSPPLEKTYDILNMSNISKCASPAGSDFYKDIFKDLNVSITSAEPNDKKRKASPSSTGGFDFGDFNCEKKPKAGSKSPDDNFFENFLTEFSGNDGKNKEDGFMDFSALMG</sequence>
<evidence type="ECO:0000256" key="2">
    <source>
        <dbReference type="SAM" id="MobiDB-lite"/>
    </source>
</evidence>
<name>A0A7R8UN60_HERIL</name>
<feature type="region of interest" description="Disordered" evidence="2">
    <location>
        <begin position="643"/>
        <end position="680"/>
    </location>
</feature>
<keyword evidence="4" id="KW-1185">Reference proteome</keyword>
<dbReference type="InParanoid" id="A0A7R8UN60"/>
<organism evidence="3 4">
    <name type="scientific">Hermetia illucens</name>
    <name type="common">Black soldier fly</name>
    <dbReference type="NCBI Taxonomy" id="343691"/>
    <lineage>
        <taxon>Eukaryota</taxon>
        <taxon>Metazoa</taxon>
        <taxon>Ecdysozoa</taxon>
        <taxon>Arthropoda</taxon>
        <taxon>Hexapoda</taxon>
        <taxon>Insecta</taxon>
        <taxon>Pterygota</taxon>
        <taxon>Neoptera</taxon>
        <taxon>Endopterygota</taxon>
        <taxon>Diptera</taxon>
        <taxon>Brachycera</taxon>
        <taxon>Stratiomyomorpha</taxon>
        <taxon>Stratiomyidae</taxon>
        <taxon>Hermetiinae</taxon>
        <taxon>Hermetia</taxon>
    </lineage>
</organism>
<feature type="coiled-coil region" evidence="1">
    <location>
        <begin position="7"/>
        <end position="76"/>
    </location>
</feature>